<evidence type="ECO:0000256" key="4">
    <source>
        <dbReference type="SAM" id="Phobius"/>
    </source>
</evidence>
<dbReference type="SUPFAM" id="SSF56219">
    <property type="entry name" value="DNase I-like"/>
    <property type="match status" value="1"/>
</dbReference>
<dbReference type="Gene3D" id="3.60.10.10">
    <property type="entry name" value="Endonuclease/exonuclease/phosphatase"/>
    <property type="match status" value="1"/>
</dbReference>
<dbReference type="Proteomes" id="UP000001542">
    <property type="component" value="Unassembled WGS sequence"/>
</dbReference>
<accession>A2EE69</accession>
<keyword evidence="3" id="KW-0378">Hydrolase</keyword>
<dbReference type="FunCoup" id="A2EE69">
    <property type="interactions" value="53"/>
</dbReference>
<dbReference type="CDD" id="cd09078">
    <property type="entry name" value="nSMase"/>
    <property type="match status" value="1"/>
</dbReference>
<dbReference type="KEGG" id="tva:4766980"/>
<sequence length="339" mass="38722">MNFKSILTFGVGVPIGVLGTLMCVLKRVLSKTAKQYKQIADGRQADFQTKKLKILDFNAFWRPQLLHLFKEEYMRDRSKILLERISEYDVVCLQEGFQFGSDISKNFIEAANALGFKYVLTSKLPPLLNHQVIDSGLVIISKFPILESDCVRYTAGCGFDAFAAKGALYAKIQLDEKNHVHLFSTHLQASYQYGKDPTDVDVKVRQSQFDELSALMAQKVTDGYPAIVVGDLNVNARFGDEYLNLLKHFTIPNYESVDTLLKDYGEHPITFGNMEDVTLTEPYFQKTVQSIDYIFLFEKEQSPLKVEYKSKVNEMRVQNQPYGFLSDHFAVESEFTFTQ</sequence>
<keyword evidence="6" id="KW-0255">Endonuclease</keyword>
<dbReference type="GO" id="GO:0004519">
    <property type="term" value="F:endonuclease activity"/>
    <property type="evidence" value="ECO:0007669"/>
    <property type="project" value="UniProtKB-KW"/>
</dbReference>
<dbReference type="STRING" id="5722.A2EE69"/>
<dbReference type="eggNOG" id="ENOG502S367">
    <property type="taxonomic scope" value="Eukaryota"/>
</dbReference>
<evidence type="ECO:0000256" key="2">
    <source>
        <dbReference type="ARBA" id="ARBA00012369"/>
    </source>
</evidence>
<evidence type="ECO:0000259" key="5">
    <source>
        <dbReference type="Pfam" id="PF03372"/>
    </source>
</evidence>
<organism evidence="6 7">
    <name type="scientific">Trichomonas vaginalis (strain ATCC PRA-98 / G3)</name>
    <dbReference type="NCBI Taxonomy" id="412133"/>
    <lineage>
        <taxon>Eukaryota</taxon>
        <taxon>Metamonada</taxon>
        <taxon>Parabasalia</taxon>
        <taxon>Trichomonadida</taxon>
        <taxon>Trichomonadidae</taxon>
        <taxon>Trichomonas</taxon>
    </lineage>
</organism>
<keyword evidence="4" id="KW-0812">Transmembrane</keyword>
<feature type="transmembrane region" description="Helical" evidence="4">
    <location>
        <begin position="6"/>
        <end position="25"/>
    </location>
</feature>
<comment type="similarity">
    <text evidence="1">Belongs to the neutral sphingomyelinase family.</text>
</comment>
<dbReference type="InterPro" id="IPR036691">
    <property type="entry name" value="Endo/exonu/phosph_ase_sf"/>
</dbReference>
<dbReference type="OrthoDB" id="10268108at2759"/>
<evidence type="ECO:0000313" key="6">
    <source>
        <dbReference type="EMBL" id="EAY09066.1"/>
    </source>
</evidence>
<keyword evidence="7" id="KW-1185">Reference proteome</keyword>
<dbReference type="VEuPathDB" id="TrichDB:TVAG_180400"/>
<dbReference type="EMBL" id="DS113365">
    <property type="protein sequence ID" value="EAY09066.1"/>
    <property type="molecule type" value="Genomic_DNA"/>
</dbReference>
<keyword evidence="4" id="KW-1133">Transmembrane helix</keyword>
<dbReference type="GO" id="GO:0004767">
    <property type="term" value="F:sphingomyelin phosphodiesterase activity"/>
    <property type="evidence" value="ECO:0007669"/>
    <property type="project" value="UniProtKB-EC"/>
</dbReference>
<proteinExistence type="inferred from homology"/>
<evidence type="ECO:0000256" key="3">
    <source>
        <dbReference type="ARBA" id="ARBA00022801"/>
    </source>
</evidence>
<protein>
    <recommendedName>
        <fullName evidence="2">sphingomyelin phosphodiesterase</fullName>
        <ecNumber evidence="2">3.1.4.12</ecNumber>
    </recommendedName>
</protein>
<reference evidence="6" key="2">
    <citation type="journal article" date="2007" name="Science">
        <title>Draft genome sequence of the sexually transmitted pathogen Trichomonas vaginalis.</title>
        <authorList>
            <person name="Carlton J.M."/>
            <person name="Hirt R.P."/>
            <person name="Silva J.C."/>
            <person name="Delcher A.L."/>
            <person name="Schatz M."/>
            <person name="Zhao Q."/>
            <person name="Wortman J.R."/>
            <person name="Bidwell S.L."/>
            <person name="Alsmark U.C.M."/>
            <person name="Besteiro S."/>
            <person name="Sicheritz-Ponten T."/>
            <person name="Noel C.J."/>
            <person name="Dacks J.B."/>
            <person name="Foster P.G."/>
            <person name="Simillion C."/>
            <person name="Van de Peer Y."/>
            <person name="Miranda-Saavedra D."/>
            <person name="Barton G.J."/>
            <person name="Westrop G.D."/>
            <person name="Mueller S."/>
            <person name="Dessi D."/>
            <person name="Fiori P.L."/>
            <person name="Ren Q."/>
            <person name="Paulsen I."/>
            <person name="Zhang H."/>
            <person name="Bastida-Corcuera F.D."/>
            <person name="Simoes-Barbosa A."/>
            <person name="Brown M.T."/>
            <person name="Hayes R.D."/>
            <person name="Mukherjee M."/>
            <person name="Okumura C.Y."/>
            <person name="Schneider R."/>
            <person name="Smith A.J."/>
            <person name="Vanacova S."/>
            <person name="Villalvazo M."/>
            <person name="Haas B.J."/>
            <person name="Pertea M."/>
            <person name="Feldblyum T.V."/>
            <person name="Utterback T.R."/>
            <person name="Shu C.L."/>
            <person name="Osoegawa K."/>
            <person name="de Jong P.J."/>
            <person name="Hrdy I."/>
            <person name="Horvathova L."/>
            <person name="Zubacova Z."/>
            <person name="Dolezal P."/>
            <person name="Malik S.B."/>
            <person name="Logsdon J.M. Jr."/>
            <person name="Henze K."/>
            <person name="Gupta A."/>
            <person name="Wang C.C."/>
            <person name="Dunne R.L."/>
            <person name="Upcroft J.A."/>
            <person name="Upcroft P."/>
            <person name="White O."/>
            <person name="Salzberg S.L."/>
            <person name="Tang P."/>
            <person name="Chiu C.-H."/>
            <person name="Lee Y.-S."/>
            <person name="Embley T.M."/>
            <person name="Coombs G.H."/>
            <person name="Mottram J.C."/>
            <person name="Tachezy J."/>
            <person name="Fraser-Liggett C.M."/>
            <person name="Johnson P.J."/>
        </authorList>
    </citation>
    <scope>NUCLEOTIDE SEQUENCE [LARGE SCALE GENOMIC DNA]</scope>
    <source>
        <strain evidence="6">G3</strain>
    </source>
</reference>
<gene>
    <name evidence="6" type="ORF">TVAG_180400</name>
</gene>
<evidence type="ECO:0000256" key="1">
    <source>
        <dbReference type="ARBA" id="ARBA00006335"/>
    </source>
</evidence>
<feature type="domain" description="Endonuclease/exonuclease/phosphatase" evidence="5">
    <location>
        <begin position="74"/>
        <end position="239"/>
    </location>
</feature>
<keyword evidence="6" id="KW-0540">Nuclease</keyword>
<dbReference type="GO" id="GO:0004620">
    <property type="term" value="F:phospholipase activity"/>
    <property type="evidence" value="ECO:0000318"/>
    <property type="project" value="GO_Central"/>
</dbReference>
<keyword evidence="4" id="KW-0472">Membrane</keyword>
<dbReference type="InterPro" id="IPR005135">
    <property type="entry name" value="Endo/exonuclease/phosphatase"/>
</dbReference>
<evidence type="ECO:0000313" key="7">
    <source>
        <dbReference type="Proteomes" id="UP000001542"/>
    </source>
</evidence>
<dbReference type="PANTHER" id="PTHR16320:SF1">
    <property type="entry name" value="SPHINGOMYELINASE DDB_G0288017"/>
    <property type="match status" value="1"/>
</dbReference>
<name>A2EE69_TRIV3</name>
<dbReference type="Pfam" id="PF03372">
    <property type="entry name" value="Exo_endo_phos"/>
    <property type="match status" value="1"/>
</dbReference>
<dbReference type="InParanoid" id="A2EE69"/>
<dbReference type="PANTHER" id="PTHR16320">
    <property type="entry name" value="SPHINGOMYELINASE FAMILY MEMBER"/>
    <property type="match status" value="1"/>
</dbReference>
<reference evidence="6" key="1">
    <citation type="submission" date="2006-10" db="EMBL/GenBank/DDBJ databases">
        <authorList>
            <person name="Amadeo P."/>
            <person name="Zhao Q."/>
            <person name="Wortman J."/>
            <person name="Fraser-Liggett C."/>
            <person name="Carlton J."/>
        </authorList>
    </citation>
    <scope>NUCLEOTIDE SEQUENCE</scope>
    <source>
        <strain evidence="6">G3</strain>
    </source>
</reference>
<dbReference type="GO" id="GO:0005737">
    <property type="term" value="C:cytoplasm"/>
    <property type="evidence" value="ECO:0000318"/>
    <property type="project" value="GO_Central"/>
</dbReference>
<dbReference type="VEuPathDB" id="TrichDB:TVAGG3_0614200"/>
<dbReference type="EC" id="3.1.4.12" evidence="2"/>
<dbReference type="SMR" id="A2EE69"/>
<dbReference type="InterPro" id="IPR038772">
    <property type="entry name" value="Sph/SMPD2-like"/>
</dbReference>
<dbReference type="InterPro" id="IPR017766">
    <property type="entry name" value="Sphingomyelinase/PLipase_C"/>
</dbReference>
<dbReference type="GO" id="GO:0005576">
    <property type="term" value="C:extracellular region"/>
    <property type="evidence" value="ECO:0007669"/>
    <property type="project" value="InterPro"/>
</dbReference>
<dbReference type="OMA" id="FVHATCA"/>
<dbReference type="AlphaFoldDB" id="A2EE69"/>
<dbReference type="RefSeq" id="XP_001321289.1">
    <property type="nucleotide sequence ID" value="XM_001321254.1"/>
</dbReference>